<evidence type="ECO:0000313" key="6">
    <source>
        <dbReference type="Proteomes" id="UP000294678"/>
    </source>
</evidence>
<dbReference type="InterPro" id="IPR000055">
    <property type="entry name" value="Restrct_endonuc_typeI_TRD"/>
</dbReference>
<evidence type="ECO:0000256" key="3">
    <source>
        <dbReference type="ARBA" id="ARBA00023125"/>
    </source>
</evidence>
<dbReference type="InterPro" id="IPR052021">
    <property type="entry name" value="Type-I_RS_S_subunit"/>
</dbReference>
<proteinExistence type="inferred from homology"/>
<evidence type="ECO:0000313" key="5">
    <source>
        <dbReference type="EMBL" id="TDT72498.1"/>
    </source>
</evidence>
<dbReference type="RefSeq" id="WP_134112188.1">
    <property type="nucleotide sequence ID" value="NZ_SOBG01000001.1"/>
</dbReference>
<dbReference type="InterPro" id="IPR044946">
    <property type="entry name" value="Restrct_endonuc_typeI_TRD_sf"/>
</dbReference>
<dbReference type="Proteomes" id="UP000294678">
    <property type="component" value="Unassembled WGS sequence"/>
</dbReference>
<feature type="domain" description="Type I restriction modification DNA specificity" evidence="4">
    <location>
        <begin position="20"/>
        <end position="197"/>
    </location>
</feature>
<dbReference type="PANTHER" id="PTHR30408:SF13">
    <property type="entry name" value="TYPE I RESTRICTION ENZYME HINDI SPECIFICITY SUBUNIT"/>
    <property type="match status" value="1"/>
</dbReference>
<dbReference type="CDD" id="cd17246">
    <property type="entry name" value="RMtype1_S_SonII-TRD2-CR2_like"/>
    <property type="match status" value="1"/>
</dbReference>
<dbReference type="GO" id="GO:0009307">
    <property type="term" value="P:DNA restriction-modification system"/>
    <property type="evidence" value="ECO:0007669"/>
    <property type="project" value="UniProtKB-KW"/>
</dbReference>
<dbReference type="Pfam" id="PF01420">
    <property type="entry name" value="Methylase_S"/>
    <property type="match status" value="1"/>
</dbReference>
<comment type="similarity">
    <text evidence="1">Belongs to the type-I restriction system S methylase family.</text>
</comment>
<sequence length="417" mass="47433">MSADNNVPKGWVETTLGLFPEQWKIITAENFCIKIADGTHNSPKKTKEGKLLITSKNIKNSKLETSSAYNISIEDFTEINKRSKVDKWDILLSMIGTVGEVCLLNNKPDFAIKNVGLFKCGDETKAKWLFYFLISKIGQNYILSRLSGTTQKYITLGELRKFPIPVPPLQEQVAITKILTAFDDKIELLQAQNKTLETTAQTIFKEWFVEEAGEDWDRVSLGNSELSKIIGSGLTEFRGEKIYLATADVQNEKIVNTETFITFNKRPSRANMQPVLNSVWFAKKGSVRKVLMFDLNSKEEVEKYILSTGFSGLKTTNLSHYYIWLFVFSKEFQEIKDNLLSGSVQADINNDGIKNIMIPKPDNNILEKFNNIVEPLFHKIQKNNSQIQTLKQTRDTLLPKLMSGQLRVDEFKESAVC</sequence>
<evidence type="ECO:0000256" key="1">
    <source>
        <dbReference type="ARBA" id="ARBA00010923"/>
    </source>
</evidence>
<dbReference type="SUPFAM" id="SSF116734">
    <property type="entry name" value="DNA methylase specificity domain"/>
    <property type="match status" value="2"/>
</dbReference>
<organism evidence="5 6">
    <name type="scientific">Hypnocyclicus thermotrophus</name>
    <dbReference type="NCBI Taxonomy" id="1627895"/>
    <lineage>
        <taxon>Bacteria</taxon>
        <taxon>Fusobacteriati</taxon>
        <taxon>Fusobacteriota</taxon>
        <taxon>Fusobacteriia</taxon>
        <taxon>Fusobacteriales</taxon>
        <taxon>Fusobacteriaceae</taxon>
        <taxon>Hypnocyclicus</taxon>
    </lineage>
</organism>
<dbReference type="PANTHER" id="PTHR30408">
    <property type="entry name" value="TYPE-1 RESTRICTION ENZYME ECOKI SPECIFICITY PROTEIN"/>
    <property type="match status" value="1"/>
</dbReference>
<name>A0AA46E1E8_9FUSO</name>
<evidence type="ECO:0000256" key="2">
    <source>
        <dbReference type="ARBA" id="ARBA00022747"/>
    </source>
</evidence>
<dbReference type="GO" id="GO:0003677">
    <property type="term" value="F:DNA binding"/>
    <property type="evidence" value="ECO:0007669"/>
    <property type="project" value="UniProtKB-KW"/>
</dbReference>
<keyword evidence="2" id="KW-0680">Restriction system</keyword>
<comment type="caution">
    <text evidence="5">The sequence shown here is derived from an EMBL/GenBank/DDBJ whole genome shotgun (WGS) entry which is preliminary data.</text>
</comment>
<keyword evidence="6" id="KW-1185">Reference proteome</keyword>
<accession>A0AA46E1E8</accession>
<keyword evidence="3" id="KW-0238">DNA-binding</keyword>
<dbReference type="AlphaFoldDB" id="A0AA46E1E8"/>
<dbReference type="EMBL" id="SOBG01000001">
    <property type="protein sequence ID" value="TDT72498.1"/>
    <property type="molecule type" value="Genomic_DNA"/>
</dbReference>
<gene>
    <name evidence="5" type="ORF">EV215_0306</name>
</gene>
<evidence type="ECO:0000259" key="4">
    <source>
        <dbReference type="Pfam" id="PF01420"/>
    </source>
</evidence>
<dbReference type="Gene3D" id="3.90.220.20">
    <property type="entry name" value="DNA methylase specificity domains"/>
    <property type="match status" value="2"/>
</dbReference>
<protein>
    <submittedName>
        <fullName evidence="5">Type I restriction enzyme S subunit</fullName>
    </submittedName>
</protein>
<reference evidence="5 6" key="1">
    <citation type="submission" date="2019-03" db="EMBL/GenBank/DDBJ databases">
        <title>Genomic Encyclopedia of Type Strains, Phase IV (KMG-IV): sequencing the most valuable type-strain genomes for metagenomic binning, comparative biology and taxonomic classification.</title>
        <authorList>
            <person name="Goeker M."/>
        </authorList>
    </citation>
    <scope>NUCLEOTIDE SEQUENCE [LARGE SCALE GENOMIC DNA]</scope>
    <source>
        <strain evidence="5 6">DSM 100055</strain>
    </source>
</reference>